<evidence type="ECO:0000313" key="6">
    <source>
        <dbReference type="Proteomes" id="UP000640786"/>
    </source>
</evidence>
<reference evidence="5 6" key="1">
    <citation type="submission" date="2020-08" db="EMBL/GenBank/DDBJ databases">
        <title>A Genomic Blueprint of the Chicken Gut Microbiome.</title>
        <authorList>
            <person name="Gilroy R."/>
            <person name="Ravi A."/>
            <person name="Getino M."/>
            <person name="Pursley I."/>
            <person name="Horton D.L."/>
            <person name="Alikhan N.-F."/>
            <person name="Baker D."/>
            <person name="Gharbi K."/>
            <person name="Hall N."/>
            <person name="Watson M."/>
            <person name="Adriaenssens E.M."/>
            <person name="Foster-Nyarko E."/>
            <person name="Jarju S."/>
            <person name="Secka A."/>
            <person name="Antonio M."/>
            <person name="Oren A."/>
            <person name="Chaudhuri R."/>
            <person name="La Ragione R.M."/>
            <person name="Hildebrand F."/>
            <person name="Pallen M.J."/>
        </authorList>
    </citation>
    <scope>NUCLEOTIDE SEQUENCE [LARGE SCALE GENOMIC DNA]</scope>
    <source>
        <strain evidence="5 6">Sa2BUA9</strain>
    </source>
</reference>
<comment type="caution">
    <text evidence="5">The sequence shown here is derived from an EMBL/GenBank/DDBJ whole genome shotgun (WGS) entry which is preliminary data.</text>
</comment>
<keyword evidence="6" id="KW-1185">Reference proteome</keyword>
<dbReference type="InterPro" id="IPR046348">
    <property type="entry name" value="SIS_dom_sf"/>
</dbReference>
<comment type="subunit">
    <text evidence="3">Homodimer.</text>
</comment>
<dbReference type="Pfam" id="PF22645">
    <property type="entry name" value="GKRP_SIS_N"/>
    <property type="match status" value="1"/>
</dbReference>
<dbReference type="InterPro" id="IPR009060">
    <property type="entry name" value="UBA-like_sf"/>
</dbReference>
<dbReference type="NCBIfam" id="NF009222">
    <property type="entry name" value="PRK12570.1"/>
    <property type="match status" value="1"/>
</dbReference>
<dbReference type="RefSeq" id="WP_191697193.1">
    <property type="nucleotide sequence ID" value="NZ_JACSQO010000004.1"/>
</dbReference>
<keyword evidence="2 3" id="KW-0119">Carbohydrate metabolism</keyword>
<name>A0ABR8R9Z0_9BACI</name>
<gene>
    <name evidence="3 5" type="primary">murQ</name>
    <name evidence="5" type="ORF">H9650_10905</name>
</gene>
<feature type="active site" description="Proton donor" evidence="3">
    <location>
        <position position="84"/>
    </location>
</feature>
<dbReference type="SUPFAM" id="SSF53697">
    <property type="entry name" value="SIS domain"/>
    <property type="match status" value="1"/>
</dbReference>
<sequence length="303" mass="32682">MIQLDKLSTERHNPKTKELDMMSVTEILHIMNEEDQKVANAITRILPKIENAIEIVYEKLSAQGRLFYMGAGTSGRLGLLDAAECPPTFSTDPNMVQAVLAGGLDAVMVAVEGAEDNFELGIADLKDKKFSSNDVVIGIAASGRTPYVAGGLSYAQSIGAKTISLTSNTESLISTYADVAIEVDTGPEILTGSTRLKAATAHKMVLNMISTVAMIRLGKVYKNLMVDVRASNHKLQERAKKIVCEATGFTYEEAELALEETEYNVKQAIIMILTKTSAQEAAILLKKANGKVRLAIIEGGAEE</sequence>
<accession>A0ABR8R9Z0</accession>
<feature type="active site" evidence="3">
    <location>
        <position position="115"/>
    </location>
</feature>
<comment type="similarity">
    <text evidence="3">Belongs to the GCKR-like family. MurNAc-6-P etherase subfamily.</text>
</comment>
<dbReference type="EC" id="4.2.1.126" evidence="3"/>
<dbReference type="NCBIfam" id="NF003915">
    <property type="entry name" value="PRK05441.1"/>
    <property type="match status" value="1"/>
</dbReference>
<dbReference type="GO" id="GO:0016829">
    <property type="term" value="F:lyase activity"/>
    <property type="evidence" value="ECO:0007669"/>
    <property type="project" value="UniProtKB-KW"/>
</dbReference>
<dbReference type="PANTHER" id="PTHR10088">
    <property type="entry name" value="GLUCOKINASE REGULATORY PROTEIN"/>
    <property type="match status" value="1"/>
</dbReference>
<organism evidence="5 6">
    <name type="scientific">Psychrobacillus faecigallinarum</name>
    <dbReference type="NCBI Taxonomy" id="2762235"/>
    <lineage>
        <taxon>Bacteria</taxon>
        <taxon>Bacillati</taxon>
        <taxon>Bacillota</taxon>
        <taxon>Bacilli</taxon>
        <taxon>Bacillales</taxon>
        <taxon>Bacillaceae</taxon>
        <taxon>Psychrobacillus</taxon>
    </lineage>
</organism>
<dbReference type="InterPro" id="IPR005486">
    <property type="entry name" value="Glucokinase_regulatory_CS"/>
</dbReference>
<dbReference type="NCBIfam" id="TIGR00274">
    <property type="entry name" value="N-acetylmuramic acid 6-phosphate etherase"/>
    <property type="match status" value="1"/>
</dbReference>
<evidence type="ECO:0000256" key="3">
    <source>
        <dbReference type="HAMAP-Rule" id="MF_00068"/>
    </source>
</evidence>
<dbReference type="EMBL" id="JACSQO010000004">
    <property type="protein sequence ID" value="MBD7944626.1"/>
    <property type="molecule type" value="Genomic_DNA"/>
</dbReference>
<dbReference type="PANTHER" id="PTHR10088:SF4">
    <property type="entry name" value="GLUCOKINASE REGULATORY PROTEIN"/>
    <property type="match status" value="1"/>
</dbReference>
<comment type="miscellaneous">
    <text evidence="3">A lyase-type mechanism (elimination/hydration) is suggested for the cleavage of the lactyl ether bond of MurNAc 6-phosphate, with the formation of an alpha,beta-unsaturated aldehyde intermediate with (E)-stereochemistry, followed by the syn addition of water to give product.</text>
</comment>
<dbReference type="PROSITE" id="PS50012">
    <property type="entry name" value="RCC1_3"/>
    <property type="match status" value="1"/>
</dbReference>
<evidence type="ECO:0000256" key="2">
    <source>
        <dbReference type="ARBA" id="ARBA00023277"/>
    </source>
</evidence>
<dbReference type="CDD" id="cd05007">
    <property type="entry name" value="SIS_Etherase"/>
    <property type="match status" value="1"/>
</dbReference>
<comment type="pathway">
    <text evidence="3">Amino-sugar metabolism; N-acetylmuramate degradation.</text>
</comment>
<evidence type="ECO:0000256" key="1">
    <source>
        <dbReference type="ARBA" id="ARBA00023239"/>
    </source>
</evidence>
<dbReference type="HAMAP" id="MF_00068">
    <property type="entry name" value="MurQ"/>
    <property type="match status" value="1"/>
</dbReference>
<dbReference type="InterPro" id="IPR005488">
    <property type="entry name" value="Etherase_MurQ"/>
</dbReference>
<proteinExistence type="inferred from homology"/>
<protein>
    <recommendedName>
        <fullName evidence="3">N-acetylmuramic acid 6-phosphate etherase</fullName>
        <shortName evidence="3">MurNAc-6-P etherase</shortName>
        <ecNumber evidence="3">4.2.1.126</ecNumber>
    </recommendedName>
    <alternativeName>
        <fullName evidence="3">N-acetylmuramic acid 6-phosphate hydrolase</fullName>
    </alternativeName>
    <alternativeName>
        <fullName evidence="3">N-acetylmuramic acid 6-phosphate lyase</fullName>
    </alternativeName>
</protein>
<dbReference type="PROSITE" id="PS01272">
    <property type="entry name" value="GCKR"/>
    <property type="match status" value="1"/>
</dbReference>
<evidence type="ECO:0000313" key="5">
    <source>
        <dbReference type="EMBL" id="MBD7944626.1"/>
    </source>
</evidence>
<dbReference type="InterPro" id="IPR001347">
    <property type="entry name" value="SIS_dom"/>
</dbReference>
<comment type="catalytic activity">
    <reaction evidence="3">
        <text>N-acetyl-D-muramate 6-phosphate + H2O = N-acetyl-D-glucosamine 6-phosphate + (R)-lactate</text>
        <dbReference type="Rhea" id="RHEA:26410"/>
        <dbReference type="ChEBI" id="CHEBI:15377"/>
        <dbReference type="ChEBI" id="CHEBI:16004"/>
        <dbReference type="ChEBI" id="CHEBI:57513"/>
        <dbReference type="ChEBI" id="CHEBI:58722"/>
        <dbReference type="EC" id="4.2.1.126"/>
    </reaction>
</comment>
<dbReference type="InterPro" id="IPR000408">
    <property type="entry name" value="Reg_chr_condens"/>
</dbReference>
<comment type="function">
    <text evidence="3">Specifically catalyzes the cleavage of the D-lactyl ether substituent of MurNAc 6-phosphate, producing GlcNAc 6-phosphate and D-lactate.</text>
</comment>
<feature type="domain" description="SIS" evidence="4">
    <location>
        <begin position="56"/>
        <end position="219"/>
    </location>
</feature>
<keyword evidence="1 3" id="KW-0456">Lyase</keyword>
<dbReference type="Proteomes" id="UP000640786">
    <property type="component" value="Unassembled WGS sequence"/>
</dbReference>
<dbReference type="Gene3D" id="3.40.50.10490">
    <property type="entry name" value="Glucose-6-phosphate isomerase like protein, domain 1"/>
    <property type="match status" value="1"/>
</dbReference>
<evidence type="ECO:0000259" key="4">
    <source>
        <dbReference type="PROSITE" id="PS51464"/>
    </source>
</evidence>
<dbReference type="Gene3D" id="1.10.8.1080">
    <property type="match status" value="1"/>
</dbReference>
<dbReference type="SUPFAM" id="SSF46934">
    <property type="entry name" value="UBA-like"/>
    <property type="match status" value="1"/>
</dbReference>
<dbReference type="PROSITE" id="PS51464">
    <property type="entry name" value="SIS"/>
    <property type="match status" value="1"/>
</dbReference>
<dbReference type="InterPro" id="IPR040190">
    <property type="entry name" value="MURQ/GCKR"/>
</dbReference>